<dbReference type="Gene3D" id="1.20.1280.140">
    <property type="match status" value="1"/>
</dbReference>
<feature type="signal peptide" evidence="1">
    <location>
        <begin position="1"/>
        <end position="27"/>
    </location>
</feature>
<dbReference type="Proteomes" id="UP000799118">
    <property type="component" value="Unassembled WGS sequence"/>
</dbReference>
<protein>
    <recommendedName>
        <fullName evidence="4">Hydrophobic surface binding protein</fullName>
    </recommendedName>
</protein>
<proteinExistence type="predicted"/>
<evidence type="ECO:0000256" key="1">
    <source>
        <dbReference type="SAM" id="SignalP"/>
    </source>
</evidence>
<name>A0A6A4HWZ2_9AGAR</name>
<dbReference type="OrthoDB" id="3485059at2759"/>
<dbReference type="GO" id="GO:0005576">
    <property type="term" value="C:extracellular region"/>
    <property type="evidence" value="ECO:0007669"/>
    <property type="project" value="TreeGrafter"/>
</dbReference>
<feature type="chain" id="PRO_5025562192" description="Hydrophobic surface binding protein" evidence="1">
    <location>
        <begin position="28"/>
        <end position="179"/>
    </location>
</feature>
<gene>
    <name evidence="2" type="ORF">BT96DRAFT_917813</name>
</gene>
<dbReference type="PANTHER" id="PTHR38123:SF1">
    <property type="entry name" value="HYDROPHOBIC SURFACE BINDING PROTEIN"/>
    <property type="match status" value="1"/>
</dbReference>
<dbReference type="InterPro" id="IPR021054">
    <property type="entry name" value="Cell_wall_mannoprotein_1"/>
</dbReference>
<evidence type="ECO:0008006" key="4">
    <source>
        <dbReference type="Google" id="ProtNLM"/>
    </source>
</evidence>
<evidence type="ECO:0000313" key="3">
    <source>
        <dbReference type="Proteomes" id="UP000799118"/>
    </source>
</evidence>
<keyword evidence="3" id="KW-1185">Reference proteome</keyword>
<sequence>MARFVSSFAILFALVAACIATVAQVEADISSIASQVTALDSAINAFPTAGGSLLSALAIHEQATALASALATAATDVTATPPLDEADGETILSAVEGFEPTIINALAGIVAKKPAFDALPLGGVSALVKEDLATLQTDTKAFENGLVADSPADLVPAAASLTSAVDAALATAAAAYADA</sequence>
<organism evidence="2 3">
    <name type="scientific">Gymnopus androsaceus JB14</name>
    <dbReference type="NCBI Taxonomy" id="1447944"/>
    <lineage>
        <taxon>Eukaryota</taxon>
        <taxon>Fungi</taxon>
        <taxon>Dikarya</taxon>
        <taxon>Basidiomycota</taxon>
        <taxon>Agaricomycotina</taxon>
        <taxon>Agaricomycetes</taxon>
        <taxon>Agaricomycetidae</taxon>
        <taxon>Agaricales</taxon>
        <taxon>Marasmiineae</taxon>
        <taxon>Omphalotaceae</taxon>
        <taxon>Gymnopus</taxon>
    </lineage>
</organism>
<reference evidence="2" key="1">
    <citation type="journal article" date="2019" name="Environ. Microbiol.">
        <title>Fungal ecological strategies reflected in gene transcription - a case study of two litter decomposers.</title>
        <authorList>
            <person name="Barbi F."/>
            <person name="Kohler A."/>
            <person name="Barry K."/>
            <person name="Baskaran P."/>
            <person name="Daum C."/>
            <person name="Fauchery L."/>
            <person name="Ihrmark K."/>
            <person name="Kuo A."/>
            <person name="LaButti K."/>
            <person name="Lipzen A."/>
            <person name="Morin E."/>
            <person name="Grigoriev I.V."/>
            <person name="Henrissat B."/>
            <person name="Lindahl B."/>
            <person name="Martin F."/>
        </authorList>
    </citation>
    <scope>NUCLEOTIDE SEQUENCE</scope>
    <source>
        <strain evidence="2">JB14</strain>
    </source>
</reference>
<dbReference type="AlphaFoldDB" id="A0A6A4HWZ2"/>
<keyword evidence="1" id="KW-0732">Signal</keyword>
<accession>A0A6A4HWZ2</accession>
<dbReference type="PANTHER" id="PTHR38123">
    <property type="entry name" value="CELL WALL SERINE-THREONINE-RICH GALACTOMANNOPROTEIN MP1 (AFU_ORTHOLOGUE AFUA_4G03240)"/>
    <property type="match status" value="1"/>
</dbReference>
<dbReference type="PROSITE" id="PS51257">
    <property type="entry name" value="PROKAR_LIPOPROTEIN"/>
    <property type="match status" value="1"/>
</dbReference>
<dbReference type="EMBL" id="ML769429">
    <property type="protein sequence ID" value="KAE9403029.1"/>
    <property type="molecule type" value="Genomic_DNA"/>
</dbReference>
<dbReference type="Pfam" id="PF12296">
    <property type="entry name" value="HsbA"/>
    <property type="match status" value="1"/>
</dbReference>
<evidence type="ECO:0000313" key="2">
    <source>
        <dbReference type="EMBL" id="KAE9403029.1"/>
    </source>
</evidence>